<reference evidence="1" key="1">
    <citation type="submission" date="2021-10" db="EMBL/GenBank/DDBJ databases">
        <title>Tropical sea cucumber genome reveals ecological adaptation and Cuvierian tubules defense mechanism.</title>
        <authorList>
            <person name="Chen T."/>
        </authorList>
    </citation>
    <scope>NUCLEOTIDE SEQUENCE</scope>
    <source>
        <strain evidence="1">Nanhai2018</strain>
        <tissue evidence="1">Muscle</tissue>
    </source>
</reference>
<evidence type="ECO:0000313" key="1">
    <source>
        <dbReference type="EMBL" id="KAJ8044268.1"/>
    </source>
</evidence>
<dbReference type="Proteomes" id="UP001152320">
    <property type="component" value="Chromosome 4"/>
</dbReference>
<gene>
    <name evidence="1" type="ORF">HOLleu_11682</name>
</gene>
<dbReference type="EMBL" id="JAIZAY010000004">
    <property type="protein sequence ID" value="KAJ8044268.1"/>
    <property type="molecule type" value="Genomic_DNA"/>
</dbReference>
<dbReference type="OrthoDB" id="10048622at2759"/>
<accession>A0A9Q1CF36</accession>
<dbReference type="AlphaFoldDB" id="A0A9Q1CF36"/>
<comment type="caution">
    <text evidence="1">The sequence shown here is derived from an EMBL/GenBank/DDBJ whole genome shotgun (WGS) entry which is preliminary data.</text>
</comment>
<name>A0A9Q1CF36_HOLLE</name>
<organism evidence="1 2">
    <name type="scientific">Holothuria leucospilota</name>
    <name type="common">Black long sea cucumber</name>
    <name type="synonym">Mertensiothuria leucospilota</name>
    <dbReference type="NCBI Taxonomy" id="206669"/>
    <lineage>
        <taxon>Eukaryota</taxon>
        <taxon>Metazoa</taxon>
        <taxon>Echinodermata</taxon>
        <taxon>Eleutherozoa</taxon>
        <taxon>Echinozoa</taxon>
        <taxon>Holothuroidea</taxon>
        <taxon>Aspidochirotacea</taxon>
        <taxon>Aspidochirotida</taxon>
        <taxon>Holothuriidae</taxon>
        <taxon>Holothuria</taxon>
    </lineage>
</organism>
<proteinExistence type="predicted"/>
<protein>
    <submittedName>
        <fullName evidence="1">Uncharacterized protein</fullName>
    </submittedName>
</protein>
<evidence type="ECO:0000313" key="2">
    <source>
        <dbReference type="Proteomes" id="UP001152320"/>
    </source>
</evidence>
<sequence>MEDQPVVKNPELERYLCLPVLENPKYRFRFLFYNISENSITADKTCTHGKESLWIPVYLASDVFAMDSFSYCNKYRIHAAFRKQGLAAKLTFPRGTRLAGVPVREAGVWFYSVYGVIQAVVQYARSQVEQISVLETLIDMWKLRIEDPKLSDSVSDLTLIQCDTTVVPLPEDLKPGFSGDHNSRLWATSKLSQCKTQQSSYTLSSGCVVTRQGSKDLEYSKLSSEMHVFSQSPSVRYGNPKEGWCSESEKNNCQPCRKNVVRKHKLSQNSPSSSTIVVNEDVTRLDENFQSCGCDQSKETIKQDILSSNTIETHTLMKRKACGHLKNTTCTSVECLEESDLLAKLYAFVENFKQVAREHSECCLKECLHLLFEEFLRLDGDSDTQNEEINARKLWNSKYLIWFSRWIGAKFRLLVPQVIKKVDSFKKANFDVIAELPSERQLISQLFPPPMWELLIVWMGVETTLSQKSGENSLEGCSSEENIQKEHSLLLLLLEFANKALVSGVAHVLYPRFV</sequence>
<keyword evidence="2" id="KW-1185">Reference proteome</keyword>